<reference evidence="3" key="2">
    <citation type="journal article" date="2017" name="Nat. Plants">
        <title>The Aegilops tauschii genome reveals multiple impacts of transposons.</title>
        <authorList>
            <person name="Zhao G."/>
            <person name="Zou C."/>
            <person name="Li K."/>
            <person name="Wang K."/>
            <person name="Li T."/>
            <person name="Gao L."/>
            <person name="Zhang X."/>
            <person name="Wang H."/>
            <person name="Yang Z."/>
            <person name="Liu X."/>
            <person name="Jiang W."/>
            <person name="Mao L."/>
            <person name="Kong X."/>
            <person name="Jiao Y."/>
            <person name="Jia J."/>
        </authorList>
    </citation>
    <scope>NUCLEOTIDE SEQUENCE [LARGE SCALE GENOMIC DNA]</scope>
    <source>
        <strain evidence="3">cv. AL8/78</strain>
    </source>
</reference>
<reference evidence="2" key="3">
    <citation type="journal article" date="2017" name="Nature">
        <title>Genome sequence of the progenitor of the wheat D genome Aegilops tauschii.</title>
        <authorList>
            <person name="Luo M.C."/>
            <person name="Gu Y.Q."/>
            <person name="Puiu D."/>
            <person name="Wang H."/>
            <person name="Twardziok S.O."/>
            <person name="Deal K.R."/>
            <person name="Huo N."/>
            <person name="Zhu T."/>
            <person name="Wang L."/>
            <person name="Wang Y."/>
            <person name="McGuire P.E."/>
            <person name="Liu S."/>
            <person name="Long H."/>
            <person name="Ramasamy R.K."/>
            <person name="Rodriguez J.C."/>
            <person name="Van S.L."/>
            <person name="Yuan L."/>
            <person name="Wang Z."/>
            <person name="Xia Z."/>
            <person name="Xiao L."/>
            <person name="Anderson O.D."/>
            <person name="Ouyang S."/>
            <person name="Liang Y."/>
            <person name="Zimin A.V."/>
            <person name="Pertea G."/>
            <person name="Qi P."/>
            <person name="Bennetzen J.L."/>
            <person name="Dai X."/>
            <person name="Dawson M.W."/>
            <person name="Muller H.G."/>
            <person name="Kugler K."/>
            <person name="Rivarola-Duarte L."/>
            <person name="Spannagl M."/>
            <person name="Mayer K.F.X."/>
            <person name="Lu F.H."/>
            <person name="Bevan M.W."/>
            <person name="Leroy P."/>
            <person name="Li P."/>
            <person name="You F.M."/>
            <person name="Sun Q."/>
            <person name="Liu Z."/>
            <person name="Lyons E."/>
            <person name="Wicker T."/>
            <person name="Salzberg S.L."/>
            <person name="Devos K.M."/>
            <person name="Dvorak J."/>
        </authorList>
    </citation>
    <scope>NUCLEOTIDE SEQUENCE [LARGE SCALE GENOMIC DNA]</scope>
    <source>
        <strain evidence="2">cv. AL8/78</strain>
    </source>
</reference>
<protein>
    <submittedName>
        <fullName evidence="2">Uncharacterized protein</fullName>
    </submittedName>
</protein>
<keyword evidence="3" id="KW-1185">Reference proteome</keyword>
<dbReference type="InterPro" id="IPR011009">
    <property type="entry name" value="Kinase-like_dom_sf"/>
</dbReference>
<dbReference type="Proteomes" id="UP000015105">
    <property type="component" value="Chromosome 5D"/>
</dbReference>
<dbReference type="AlphaFoldDB" id="A0A453MFQ8"/>
<evidence type="ECO:0000313" key="2">
    <source>
        <dbReference type="EnsemblPlants" id="AET5Gv21167100.20"/>
    </source>
</evidence>
<accession>A0A453MFQ8</accession>
<name>A0A453MFQ8_AEGTS</name>
<dbReference type="EnsemblPlants" id="AET5Gv21167100.20">
    <property type="protein sequence ID" value="AET5Gv21167100.20"/>
    <property type="gene ID" value="AET5Gv21167100"/>
</dbReference>
<dbReference type="Gene3D" id="3.30.200.20">
    <property type="entry name" value="Phosphorylase Kinase, domain 1"/>
    <property type="match status" value="1"/>
</dbReference>
<evidence type="ECO:0000256" key="1">
    <source>
        <dbReference type="SAM" id="MobiDB-lite"/>
    </source>
</evidence>
<reference evidence="2" key="4">
    <citation type="submission" date="2019-03" db="UniProtKB">
        <authorList>
            <consortium name="EnsemblPlants"/>
        </authorList>
    </citation>
    <scope>IDENTIFICATION</scope>
</reference>
<dbReference type="Gramene" id="AET5Gv21167100.20">
    <property type="protein sequence ID" value="AET5Gv21167100.20"/>
    <property type="gene ID" value="AET5Gv21167100"/>
</dbReference>
<reference evidence="3" key="1">
    <citation type="journal article" date="2014" name="Science">
        <title>Ancient hybridizations among the ancestral genomes of bread wheat.</title>
        <authorList>
            <consortium name="International Wheat Genome Sequencing Consortium,"/>
            <person name="Marcussen T."/>
            <person name="Sandve S.R."/>
            <person name="Heier L."/>
            <person name="Spannagl M."/>
            <person name="Pfeifer M."/>
            <person name="Jakobsen K.S."/>
            <person name="Wulff B.B."/>
            <person name="Steuernagel B."/>
            <person name="Mayer K.F."/>
            <person name="Olsen O.A."/>
        </authorList>
    </citation>
    <scope>NUCLEOTIDE SEQUENCE [LARGE SCALE GENOMIC DNA]</scope>
    <source>
        <strain evidence="3">cv. AL8/78</strain>
    </source>
</reference>
<evidence type="ECO:0000313" key="3">
    <source>
        <dbReference type="Proteomes" id="UP000015105"/>
    </source>
</evidence>
<dbReference type="SUPFAM" id="SSF56112">
    <property type="entry name" value="Protein kinase-like (PK-like)"/>
    <property type="match status" value="1"/>
</dbReference>
<reference evidence="2" key="5">
    <citation type="journal article" date="2021" name="G3 (Bethesda)">
        <title>Aegilops tauschii genome assembly Aet v5.0 features greater sequence contiguity and improved annotation.</title>
        <authorList>
            <person name="Wang L."/>
            <person name="Zhu T."/>
            <person name="Rodriguez J.C."/>
            <person name="Deal K.R."/>
            <person name="Dubcovsky J."/>
            <person name="McGuire P.E."/>
            <person name="Lux T."/>
            <person name="Spannagl M."/>
            <person name="Mayer K.F.X."/>
            <person name="Baldrich P."/>
            <person name="Meyers B.C."/>
            <person name="Huo N."/>
            <person name="Gu Y.Q."/>
            <person name="Zhou H."/>
            <person name="Devos K.M."/>
            <person name="Bennetzen J.L."/>
            <person name="Unver T."/>
            <person name="Budak H."/>
            <person name="Gulick P.J."/>
            <person name="Galiba G."/>
            <person name="Kalapos B."/>
            <person name="Nelson D.R."/>
            <person name="Li P."/>
            <person name="You F.M."/>
            <person name="Luo M.C."/>
            <person name="Dvorak J."/>
        </authorList>
    </citation>
    <scope>NUCLEOTIDE SEQUENCE [LARGE SCALE GENOMIC DNA]</scope>
    <source>
        <strain evidence="2">cv. AL8/78</strain>
    </source>
</reference>
<sequence length="84" mass="9348">MSSPPPDPRSDFSTPNFPFKVNPQGTSDESRMPGYKFFKDATNNFSMDQKLGSGRWGDVYKVSCYELRACIASLVAVVPCCQML</sequence>
<proteinExistence type="predicted"/>
<feature type="region of interest" description="Disordered" evidence="1">
    <location>
        <begin position="1"/>
        <end position="33"/>
    </location>
</feature>
<organism evidence="2 3">
    <name type="scientific">Aegilops tauschii subsp. strangulata</name>
    <name type="common">Goatgrass</name>
    <dbReference type="NCBI Taxonomy" id="200361"/>
    <lineage>
        <taxon>Eukaryota</taxon>
        <taxon>Viridiplantae</taxon>
        <taxon>Streptophyta</taxon>
        <taxon>Embryophyta</taxon>
        <taxon>Tracheophyta</taxon>
        <taxon>Spermatophyta</taxon>
        <taxon>Magnoliopsida</taxon>
        <taxon>Liliopsida</taxon>
        <taxon>Poales</taxon>
        <taxon>Poaceae</taxon>
        <taxon>BOP clade</taxon>
        <taxon>Pooideae</taxon>
        <taxon>Triticodae</taxon>
        <taxon>Triticeae</taxon>
        <taxon>Triticinae</taxon>
        <taxon>Aegilops</taxon>
    </lineage>
</organism>